<evidence type="ECO:0000313" key="2">
    <source>
        <dbReference type="EMBL" id="KAK6735498.1"/>
    </source>
</evidence>
<reference evidence="2 3" key="1">
    <citation type="submission" date="2023-08" db="EMBL/GenBank/DDBJ databases">
        <title>A Necator americanus chromosomal reference genome.</title>
        <authorList>
            <person name="Ilik V."/>
            <person name="Petrzelkova K.J."/>
            <person name="Pardy F."/>
            <person name="Fuh T."/>
            <person name="Niatou-Singa F.S."/>
            <person name="Gouil Q."/>
            <person name="Baker L."/>
            <person name="Ritchie M.E."/>
            <person name="Jex A.R."/>
            <person name="Gazzola D."/>
            <person name="Li H."/>
            <person name="Toshio Fujiwara R."/>
            <person name="Zhan B."/>
            <person name="Aroian R.V."/>
            <person name="Pafco B."/>
            <person name="Schwarz E.M."/>
        </authorList>
    </citation>
    <scope>NUCLEOTIDE SEQUENCE [LARGE SCALE GENOMIC DNA]</scope>
    <source>
        <strain evidence="2 3">Aroian</strain>
        <tissue evidence="2">Whole animal</tissue>
    </source>
</reference>
<organism evidence="2 3">
    <name type="scientific">Necator americanus</name>
    <name type="common">Human hookworm</name>
    <dbReference type="NCBI Taxonomy" id="51031"/>
    <lineage>
        <taxon>Eukaryota</taxon>
        <taxon>Metazoa</taxon>
        <taxon>Ecdysozoa</taxon>
        <taxon>Nematoda</taxon>
        <taxon>Chromadorea</taxon>
        <taxon>Rhabditida</taxon>
        <taxon>Rhabditina</taxon>
        <taxon>Rhabditomorpha</taxon>
        <taxon>Strongyloidea</taxon>
        <taxon>Ancylostomatidae</taxon>
        <taxon>Bunostominae</taxon>
        <taxon>Necator</taxon>
    </lineage>
</organism>
<name>A0ABR1CDD0_NECAM</name>
<feature type="region of interest" description="Disordered" evidence="1">
    <location>
        <begin position="1"/>
        <end position="53"/>
    </location>
</feature>
<feature type="compositionally biased region" description="Polar residues" evidence="1">
    <location>
        <begin position="39"/>
        <end position="52"/>
    </location>
</feature>
<sequence length="104" mass="11001">MNGVATLEQRQQPTKSTADWQTPLPSGLSRAGSLAPQAETPTSKTSPVGTSHTVEDSAILGAVKKDLEINIHSLATRLGCTNSTLVSRLLAFGYRKVLARSLTP</sequence>
<dbReference type="EMBL" id="JAVFWL010000002">
    <property type="protein sequence ID" value="KAK6735498.1"/>
    <property type="molecule type" value="Genomic_DNA"/>
</dbReference>
<keyword evidence="3" id="KW-1185">Reference proteome</keyword>
<protein>
    <recommendedName>
        <fullName evidence="4">DNA binding HTH domain-containing protein</fullName>
    </recommendedName>
</protein>
<gene>
    <name evidence="2" type="primary">Necator_chrII.g6404</name>
    <name evidence="2" type="ORF">RB195_018611</name>
</gene>
<evidence type="ECO:0008006" key="4">
    <source>
        <dbReference type="Google" id="ProtNLM"/>
    </source>
</evidence>
<proteinExistence type="predicted"/>
<dbReference type="Proteomes" id="UP001303046">
    <property type="component" value="Unassembled WGS sequence"/>
</dbReference>
<accession>A0ABR1CDD0</accession>
<evidence type="ECO:0000256" key="1">
    <source>
        <dbReference type="SAM" id="MobiDB-lite"/>
    </source>
</evidence>
<evidence type="ECO:0000313" key="3">
    <source>
        <dbReference type="Proteomes" id="UP001303046"/>
    </source>
</evidence>
<feature type="compositionally biased region" description="Polar residues" evidence="1">
    <location>
        <begin position="8"/>
        <end position="24"/>
    </location>
</feature>
<comment type="caution">
    <text evidence="2">The sequence shown here is derived from an EMBL/GenBank/DDBJ whole genome shotgun (WGS) entry which is preliminary data.</text>
</comment>